<evidence type="ECO:0000313" key="1">
    <source>
        <dbReference type="EMBL" id="KZP02267.1"/>
    </source>
</evidence>
<sequence>FDGSENSQIELAVIEVIIKAQTSCSCAYLLADPHSDFVSLGGTLLLLGRPDDMIRKQKMGANVAIVGRFTNSTAKAAAGVVLAEI</sequence>
<feature type="non-terminal residue" evidence="2">
    <location>
        <position position="1"/>
    </location>
</feature>
<dbReference type="EMBL" id="KV418762">
    <property type="protein sequence ID" value="KZP02267.1"/>
    <property type="molecule type" value="Genomic_DNA"/>
</dbReference>
<gene>
    <name evidence="2" type="ORF">FIBSPDRAFT_970211</name>
    <name evidence="1" type="ORF">FIBSPDRAFT_970213</name>
</gene>
<dbReference type="EMBL" id="KV418760">
    <property type="protein sequence ID" value="KZP02271.1"/>
    <property type="molecule type" value="Genomic_DNA"/>
</dbReference>
<reference evidence="2 3" key="1">
    <citation type="journal article" date="2016" name="Mol. Biol. Evol.">
        <title>Comparative Genomics of Early-Diverging Mushroom-Forming Fungi Provides Insights into the Origins of Lignocellulose Decay Capabilities.</title>
        <authorList>
            <person name="Nagy L.G."/>
            <person name="Riley R."/>
            <person name="Tritt A."/>
            <person name="Adam C."/>
            <person name="Daum C."/>
            <person name="Floudas D."/>
            <person name="Sun H."/>
            <person name="Yadav J.S."/>
            <person name="Pangilinan J."/>
            <person name="Larsson K.H."/>
            <person name="Matsuura K."/>
            <person name="Barry K."/>
            <person name="Labutti K."/>
            <person name="Kuo R."/>
            <person name="Ohm R.A."/>
            <person name="Bhattacharya S.S."/>
            <person name="Shirouzu T."/>
            <person name="Yoshinaga Y."/>
            <person name="Martin F.M."/>
            <person name="Grigoriev I.V."/>
            <person name="Hibbett D.S."/>
        </authorList>
    </citation>
    <scope>NUCLEOTIDE SEQUENCE [LARGE SCALE GENOMIC DNA]</scope>
    <source>
        <strain evidence="2 3">CBS 109695</strain>
    </source>
</reference>
<evidence type="ECO:0000313" key="2">
    <source>
        <dbReference type="EMBL" id="KZP02271.1"/>
    </source>
</evidence>
<proteinExistence type="predicted"/>
<evidence type="ECO:0000313" key="3">
    <source>
        <dbReference type="Proteomes" id="UP000076532"/>
    </source>
</evidence>
<keyword evidence="3" id="KW-1185">Reference proteome</keyword>
<dbReference type="AlphaFoldDB" id="A0A167SV02"/>
<organism evidence="2 3">
    <name type="scientific">Athelia psychrophila</name>
    <dbReference type="NCBI Taxonomy" id="1759441"/>
    <lineage>
        <taxon>Eukaryota</taxon>
        <taxon>Fungi</taxon>
        <taxon>Dikarya</taxon>
        <taxon>Basidiomycota</taxon>
        <taxon>Agaricomycotina</taxon>
        <taxon>Agaricomycetes</taxon>
        <taxon>Agaricomycetidae</taxon>
        <taxon>Atheliales</taxon>
        <taxon>Atheliaceae</taxon>
        <taxon>Athelia</taxon>
    </lineage>
</organism>
<protein>
    <submittedName>
        <fullName evidence="2">Uncharacterized protein</fullName>
    </submittedName>
</protein>
<dbReference type="Proteomes" id="UP000076532">
    <property type="component" value="Unassembled WGS sequence"/>
</dbReference>
<accession>A0A167SV02</accession>
<name>A0A167SV02_9AGAM</name>